<evidence type="ECO:0000256" key="1">
    <source>
        <dbReference type="SAM" id="MobiDB-lite"/>
    </source>
</evidence>
<name>A0A164N5B0_9CRUS</name>
<gene>
    <name evidence="2" type="ORF">APZ42_031093</name>
</gene>
<organism evidence="2 3">
    <name type="scientific">Daphnia magna</name>
    <dbReference type="NCBI Taxonomy" id="35525"/>
    <lineage>
        <taxon>Eukaryota</taxon>
        <taxon>Metazoa</taxon>
        <taxon>Ecdysozoa</taxon>
        <taxon>Arthropoda</taxon>
        <taxon>Crustacea</taxon>
        <taxon>Branchiopoda</taxon>
        <taxon>Diplostraca</taxon>
        <taxon>Cladocera</taxon>
        <taxon>Anomopoda</taxon>
        <taxon>Daphniidae</taxon>
        <taxon>Daphnia</taxon>
    </lineage>
</organism>
<accession>A0A164N5B0</accession>
<evidence type="ECO:0000313" key="3">
    <source>
        <dbReference type="Proteomes" id="UP000076858"/>
    </source>
</evidence>
<feature type="compositionally biased region" description="Acidic residues" evidence="1">
    <location>
        <begin position="1"/>
        <end position="12"/>
    </location>
</feature>
<proteinExistence type="predicted"/>
<evidence type="ECO:0000313" key="2">
    <source>
        <dbReference type="EMBL" id="KZS05658.1"/>
    </source>
</evidence>
<dbReference type="EMBL" id="LRGB01002876">
    <property type="protein sequence ID" value="KZS05658.1"/>
    <property type="molecule type" value="Genomic_DNA"/>
</dbReference>
<reference evidence="2 3" key="1">
    <citation type="submission" date="2016-03" db="EMBL/GenBank/DDBJ databases">
        <title>EvidentialGene: Evidence-directed Construction of Genes on Genomes.</title>
        <authorList>
            <person name="Gilbert D.G."/>
            <person name="Choi J.-H."/>
            <person name="Mockaitis K."/>
            <person name="Colbourne J."/>
            <person name="Pfrender M."/>
        </authorList>
    </citation>
    <scope>NUCLEOTIDE SEQUENCE [LARGE SCALE GENOMIC DNA]</scope>
    <source>
        <strain evidence="2 3">Xinb3</strain>
        <tissue evidence="2">Complete organism</tissue>
    </source>
</reference>
<keyword evidence="3" id="KW-1185">Reference proteome</keyword>
<comment type="caution">
    <text evidence="2">The sequence shown here is derived from an EMBL/GenBank/DDBJ whole genome shotgun (WGS) entry which is preliminary data.</text>
</comment>
<feature type="compositionally biased region" description="Polar residues" evidence="1">
    <location>
        <begin position="35"/>
        <end position="64"/>
    </location>
</feature>
<protein>
    <submittedName>
        <fullName evidence="2">Uncharacterized protein</fullName>
    </submittedName>
</protein>
<dbReference type="AlphaFoldDB" id="A0A164N5B0"/>
<dbReference type="Proteomes" id="UP000076858">
    <property type="component" value="Unassembled WGS sequence"/>
</dbReference>
<feature type="region of interest" description="Disordered" evidence="1">
    <location>
        <begin position="1"/>
        <end position="86"/>
    </location>
</feature>
<sequence>MFSDNSSDDEVLSDVVEAMTLGSQHSKKWKKGKSSQDSHQQPSTSSFDFNTEQQSVAPSNTQKSDLPLSQLAPVSPTNGGRPFLKENISFLDPGVHSESTDNADDNVDMESYKTNYQKFIQLYKSSGSTGAI</sequence>